<feature type="domain" description="ABC transporter" evidence="5">
    <location>
        <begin position="294"/>
        <end position="490"/>
    </location>
</feature>
<dbReference type="PANTHER" id="PTHR19211:SF14">
    <property type="entry name" value="ATP-BINDING CASSETTE SUB-FAMILY F MEMBER 1"/>
    <property type="match status" value="1"/>
</dbReference>
<dbReference type="Gene3D" id="3.40.50.300">
    <property type="entry name" value="P-loop containing nucleotide triphosphate hydrolases"/>
    <property type="match status" value="2"/>
</dbReference>
<dbReference type="PROSITE" id="PS50893">
    <property type="entry name" value="ABC_TRANSPORTER_2"/>
    <property type="match status" value="2"/>
</dbReference>
<evidence type="ECO:0000256" key="3">
    <source>
        <dbReference type="ARBA" id="ARBA00022840"/>
    </source>
</evidence>
<protein>
    <submittedName>
        <fullName evidence="6">ATP-binding cassette domain-containing protein</fullName>
    </submittedName>
</protein>
<dbReference type="InterPro" id="IPR017871">
    <property type="entry name" value="ABC_transporter-like_CS"/>
</dbReference>
<evidence type="ECO:0000256" key="1">
    <source>
        <dbReference type="ARBA" id="ARBA00022737"/>
    </source>
</evidence>
<keyword evidence="4" id="KW-0175">Coiled coil</keyword>
<dbReference type="PANTHER" id="PTHR19211">
    <property type="entry name" value="ATP-BINDING TRANSPORT PROTEIN-RELATED"/>
    <property type="match status" value="1"/>
</dbReference>
<organism evidence="6 7">
    <name type="scientific">Ligilactobacillus animalis</name>
    <dbReference type="NCBI Taxonomy" id="1605"/>
    <lineage>
        <taxon>Bacteria</taxon>
        <taxon>Bacillati</taxon>
        <taxon>Bacillota</taxon>
        <taxon>Bacilli</taxon>
        <taxon>Lactobacillales</taxon>
        <taxon>Lactobacillaceae</taxon>
        <taxon>Ligilactobacillus</taxon>
    </lineage>
</organism>
<dbReference type="InterPro" id="IPR003439">
    <property type="entry name" value="ABC_transporter-like_ATP-bd"/>
</dbReference>
<feature type="coiled-coil region" evidence="4">
    <location>
        <begin position="262"/>
        <end position="289"/>
    </location>
</feature>
<feature type="domain" description="ABC transporter" evidence="5">
    <location>
        <begin position="4"/>
        <end position="212"/>
    </location>
</feature>
<dbReference type="InterPro" id="IPR003593">
    <property type="entry name" value="AAA+_ATPase"/>
</dbReference>
<keyword evidence="1" id="KW-0677">Repeat</keyword>
<dbReference type="SUPFAM" id="SSF52540">
    <property type="entry name" value="P-loop containing nucleoside triphosphate hydrolases"/>
    <property type="match status" value="2"/>
</dbReference>
<dbReference type="GO" id="GO:0016887">
    <property type="term" value="F:ATP hydrolysis activity"/>
    <property type="evidence" value="ECO:0007669"/>
    <property type="project" value="InterPro"/>
</dbReference>
<dbReference type="CDD" id="cd03221">
    <property type="entry name" value="ABCF_EF-3"/>
    <property type="match status" value="1"/>
</dbReference>
<dbReference type="Pfam" id="PF00005">
    <property type="entry name" value="ABC_tran"/>
    <property type="match status" value="2"/>
</dbReference>
<dbReference type="PROSITE" id="PS00211">
    <property type="entry name" value="ABC_TRANSPORTER_1"/>
    <property type="match status" value="2"/>
</dbReference>
<keyword evidence="2" id="KW-0547">Nucleotide-binding</keyword>
<keyword evidence="3 6" id="KW-0067">ATP-binding</keyword>
<evidence type="ECO:0000259" key="5">
    <source>
        <dbReference type="PROSITE" id="PS50893"/>
    </source>
</evidence>
<evidence type="ECO:0000256" key="4">
    <source>
        <dbReference type="SAM" id="Coils"/>
    </source>
</evidence>
<gene>
    <name evidence="6" type="ORF">QFF56_08105</name>
</gene>
<accession>A0AAJ6FMG9</accession>
<name>A0AAJ6FMG9_9LACO</name>
<dbReference type="InterPro" id="IPR050611">
    <property type="entry name" value="ABCF"/>
</dbReference>
<dbReference type="GO" id="GO:0005524">
    <property type="term" value="F:ATP binding"/>
    <property type="evidence" value="ECO:0007669"/>
    <property type="project" value="UniProtKB-KW"/>
</dbReference>
<reference evidence="6" key="1">
    <citation type="submission" date="2023-04" db="EMBL/GenBank/DDBJ databases">
        <title>Four porcine-derived lactic acid bacteria strains analyses and their evaluation as potential probiotics based on genomics.</title>
        <authorList>
            <person name="Niu D."/>
        </authorList>
    </citation>
    <scope>NUCLEOTIDE SEQUENCE</scope>
    <source>
        <strain evidence="6">ZSB1</strain>
    </source>
</reference>
<dbReference type="EMBL" id="CP123751">
    <property type="protein sequence ID" value="WHQ79902.1"/>
    <property type="molecule type" value="Genomic_DNA"/>
</dbReference>
<evidence type="ECO:0000313" key="6">
    <source>
        <dbReference type="EMBL" id="WHQ79902.1"/>
    </source>
</evidence>
<dbReference type="Proteomes" id="UP001238155">
    <property type="component" value="Chromosome"/>
</dbReference>
<dbReference type="NCBIfam" id="NF000355">
    <property type="entry name" value="ribo_prot_ABC_F"/>
    <property type="match status" value="1"/>
</dbReference>
<dbReference type="AlphaFoldDB" id="A0AAJ6FMG9"/>
<proteinExistence type="predicted"/>
<dbReference type="InterPro" id="IPR027417">
    <property type="entry name" value="P-loop_NTPase"/>
</dbReference>
<dbReference type="RefSeq" id="WP_283534596.1">
    <property type="nucleotide sequence ID" value="NZ_CP123751.1"/>
</dbReference>
<dbReference type="SMART" id="SM00382">
    <property type="entry name" value="AAA"/>
    <property type="match status" value="2"/>
</dbReference>
<sequence>MSNISIKNLTFAYPGQAALFDNANFELDTSWRLGLLGRNGRGKTTLFKLLQNKLSYTGTINVSVPLAYFPQPLGDQTQLALYCLQETGNFLEWELKRELKLFGISEDLLWQPFNTLSGGEQTKLMLCALFCQTDHFFLLDEPTNHLDLAGRQELVAYLKQKKQGFIVTSHDRTFLNQTIDHTLVIERSQLRLENGDLASYEMQKKRRDSHDIQQNEKTRHELKRLKQAALTKENWASQAERQKLNNSHADKGFIGRRAAKVMKRATSLKSRAEEQIKQKETQLKNLEVSEPLSLNYQPTHKQILVEAKDFSLAYDQQLFSPLNFEVKAGEIVVLKGNNGSGKSSLFQALLGSSTATASGELSLNTQNISVVHQDFSANRGTLKEFAQKRDLDYTLLLTLLKKLGFERHTFDVLLENMSLGQQKKVELAASLATPAELYLWDEPLNYLDTYNQDQLLALLQETKPALLVIEHDQNFIDQIADTVVELDQKL</sequence>
<evidence type="ECO:0000256" key="2">
    <source>
        <dbReference type="ARBA" id="ARBA00022741"/>
    </source>
</evidence>
<evidence type="ECO:0000313" key="7">
    <source>
        <dbReference type="Proteomes" id="UP001238155"/>
    </source>
</evidence>